<reference evidence="2 5" key="2">
    <citation type="submission" date="2016-10" db="EMBL/GenBank/DDBJ databases">
        <title>Hydorgenophaga sp. LPB0072 isolated from gastropod.</title>
        <authorList>
            <person name="Kim E."/>
            <person name="Yi H."/>
        </authorList>
    </citation>
    <scope>NUCLEOTIDE SEQUENCE [LARGE SCALE GENOMIC DNA]</scope>
    <source>
        <strain evidence="2 5">LPB0072</strain>
    </source>
</reference>
<dbReference type="EMBL" id="CP017476">
    <property type="protein sequence ID" value="AOW13402.1"/>
    <property type="molecule type" value="Genomic_DNA"/>
</dbReference>
<gene>
    <name evidence="2" type="ORF">LPB072_11600</name>
    <name evidence="3" type="ORF">LPB72_10220</name>
</gene>
<dbReference type="KEGG" id="hyl:LPB072_11600"/>
<feature type="transmembrane region" description="Helical" evidence="1">
    <location>
        <begin position="30"/>
        <end position="51"/>
    </location>
</feature>
<keyword evidence="1" id="KW-0472">Membrane</keyword>
<proteinExistence type="predicted"/>
<keyword evidence="4" id="KW-1185">Reference proteome</keyword>
<dbReference type="EMBL" id="LVWD01000013">
    <property type="protein sequence ID" value="OAD41687.1"/>
    <property type="molecule type" value="Genomic_DNA"/>
</dbReference>
<accession>A0A167HSS8</accession>
<keyword evidence="1" id="KW-0812">Transmembrane</keyword>
<organism evidence="2 5">
    <name type="scientific">Hydrogenophaga crassostreae</name>
    <dbReference type="NCBI Taxonomy" id="1763535"/>
    <lineage>
        <taxon>Bacteria</taxon>
        <taxon>Pseudomonadati</taxon>
        <taxon>Pseudomonadota</taxon>
        <taxon>Betaproteobacteria</taxon>
        <taxon>Burkholderiales</taxon>
        <taxon>Comamonadaceae</taxon>
        <taxon>Hydrogenophaga</taxon>
    </lineage>
</organism>
<evidence type="ECO:0000313" key="3">
    <source>
        <dbReference type="EMBL" id="OAD41687.1"/>
    </source>
</evidence>
<dbReference type="AlphaFoldDB" id="A0A167HSS8"/>
<sequence>MVLGVIALASSGLDIFKVEAAVAKLRLYGVLVQVLIVAMIGMRWRALVRWGQRRNMVQSHEVDRAMAFRSKAMAFLCGYLLLIPIGPQTLFQLLGMG</sequence>
<evidence type="ECO:0000313" key="2">
    <source>
        <dbReference type="EMBL" id="AOW13402.1"/>
    </source>
</evidence>
<reference evidence="3 4" key="1">
    <citation type="submission" date="2016-02" db="EMBL/GenBank/DDBJ databases">
        <title>Draft genome sequence of Hydrogenophaga sp. LPB0072.</title>
        <authorList>
            <person name="Shin S.-K."/>
            <person name="Yi H."/>
        </authorList>
    </citation>
    <scope>NUCLEOTIDE SEQUENCE [LARGE SCALE GENOMIC DNA]</scope>
    <source>
        <strain evidence="3 4">LPB0072</strain>
    </source>
</reference>
<evidence type="ECO:0000256" key="1">
    <source>
        <dbReference type="SAM" id="Phobius"/>
    </source>
</evidence>
<dbReference type="Proteomes" id="UP000185680">
    <property type="component" value="Chromosome"/>
</dbReference>
<name>A0A167HSS8_9BURK</name>
<evidence type="ECO:0000313" key="4">
    <source>
        <dbReference type="Proteomes" id="UP000185657"/>
    </source>
</evidence>
<dbReference type="STRING" id="1763535.LPB072_11600"/>
<evidence type="ECO:0000313" key="5">
    <source>
        <dbReference type="Proteomes" id="UP000185680"/>
    </source>
</evidence>
<keyword evidence="1" id="KW-1133">Transmembrane helix</keyword>
<feature type="transmembrane region" description="Helical" evidence="1">
    <location>
        <begin position="72"/>
        <end position="94"/>
    </location>
</feature>
<protein>
    <submittedName>
        <fullName evidence="2">Uncharacterized protein</fullName>
    </submittedName>
</protein>
<dbReference type="Proteomes" id="UP000185657">
    <property type="component" value="Unassembled WGS sequence"/>
</dbReference>